<dbReference type="InterPro" id="IPR040955">
    <property type="entry name" value="IMP2_N"/>
</dbReference>
<gene>
    <name evidence="3" type="ORF">BEWA_036170</name>
</gene>
<dbReference type="Pfam" id="PF18590">
    <property type="entry name" value="IMP2_N"/>
    <property type="match status" value="1"/>
</dbReference>
<evidence type="ECO:0000313" key="3">
    <source>
        <dbReference type="EMBL" id="EKX73581.1"/>
    </source>
</evidence>
<dbReference type="eggNOG" id="ENOG502SVTW">
    <property type="taxonomic scope" value="Eukaryota"/>
</dbReference>
<accession>L1LE07</accession>
<sequence>MNIFVKLCGCCCGDSETEVAITHVIKREEPCVAKPEPEKSSEGARLVVPEEPSTPQEEHIEEEQPNFVAVKKPLKFKKKEIERITITGAVAALPPPPREEIVGDIPRVGPPKSLPKKSGAYLIYSLEDGGSLCIRYAHDAPSSDFAGVLAFVEPGKDISNYHYENNGGKCILSTGVQEYMGSRFQHDRKKYFEAWLAFLQLLKAHSGNLYLLSAFKVSPPPKVLILLYKGGVIVEAPLDQAIHVADYELAAVIPSSLDYKEKLGEDYSRLSFNSMVTKFGALLELS</sequence>
<protein>
    <recommendedName>
        <fullName evidence="2">Immune mapped protein 2 N-terminal domain-containing protein</fullName>
    </recommendedName>
</protein>
<dbReference type="AlphaFoldDB" id="L1LE07"/>
<feature type="domain" description="Immune mapped protein 2 N-terminal" evidence="2">
    <location>
        <begin position="118"/>
        <end position="212"/>
    </location>
</feature>
<evidence type="ECO:0000313" key="4">
    <source>
        <dbReference type="Proteomes" id="UP000031512"/>
    </source>
</evidence>
<reference evidence="3 4" key="1">
    <citation type="journal article" date="2012" name="BMC Genomics">
        <title>Comparative genomic analysis and phylogenetic position of Theileria equi.</title>
        <authorList>
            <person name="Kappmeyer L.S."/>
            <person name="Thiagarajan M."/>
            <person name="Herndon D.R."/>
            <person name="Ramsay J.D."/>
            <person name="Caler E."/>
            <person name="Djikeng A."/>
            <person name="Gillespie J.J."/>
            <person name="Lau A.O."/>
            <person name="Roalson E.H."/>
            <person name="Silva J.C."/>
            <person name="Silva M.G."/>
            <person name="Suarez C.E."/>
            <person name="Ueti M.W."/>
            <person name="Nene V.M."/>
            <person name="Mealey R.H."/>
            <person name="Knowles D.P."/>
            <person name="Brayton K.A."/>
        </authorList>
    </citation>
    <scope>NUCLEOTIDE SEQUENCE [LARGE SCALE GENOMIC DNA]</scope>
    <source>
        <strain evidence="3 4">WA</strain>
    </source>
</reference>
<organism evidence="3 4">
    <name type="scientific">Theileria equi strain WA</name>
    <dbReference type="NCBI Taxonomy" id="1537102"/>
    <lineage>
        <taxon>Eukaryota</taxon>
        <taxon>Sar</taxon>
        <taxon>Alveolata</taxon>
        <taxon>Apicomplexa</taxon>
        <taxon>Aconoidasida</taxon>
        <taxon>Piroplasmida</taxon>
        <taxon>Theileriidae</taxon>
        <taxon>Theileria</taxon>
    </lineage>
</organism>
<dbReference type="VEuPathDB" id="PiroplasmaDB:BEWA_036170"/>
<comment type="caution">
    <text evidence="3">The sequence shown here is derived from an EMBL/GenBank/DDBJ whole genome shotgun (WGS) entry which is preliminary data.</text>
</comment>
<dbReference type="Proteomes" id="UP000031512">
    <property type="component" value="Unassembled WGS sequence"/>
</dbReference>
<keyword evidence="4" id="KW-1185">Reference proteome</keyword>
<dbReference type="OrthoDB" id="360247at2759"/>
<feature type="region of interest" description="Disordered" evidence="1">
    <location>
        <begin position="34"/>
        <end position="60"/>
    </location>
</feature>
<dbReference type="KEGG" id="beq:BEWA_036170"/>
<proteinExistence type="predicted"/>
<evidence type="ECO:0000259" key="2">
    <source>
        <dbReference type="Pfam" id="PF18590"/>
    </source>
</evidence>
<name>L1LE07_THEEQ</name>
<dbReference type="EMBL" id="ACOU01000002">
    <property type="protein sequence ID" value="EKX73581.1"/>
    <property type="molecule type" value="Genomic_DNA"/>
</dbReference>
<dbReference type="RefSeq" id="XP_004833033.1">
    <property type="nucleotide sequence ID" value="XM_004832976.1"/>
</dbReference>
<dbReference type="GeneID" id="15807985"/>
<evidence type="ECO:0000256" key="1">
    <source>
        <dbReference type="SAM" id="MobiDB-lite"/>
    </source>
</evidence>